<dbReference type="SUPFAM" id="SSF53474">
    <property type="entry name" value="alpha/beta-Hydrolases"/>
    <property type="match status" value="1"/>
</dbReference>
<dbReference type="GO" id="GO:0016042">
    <property type="term" value="P:lipid catabolic process"/>
    <property type="evidence" value="ECO:0007669"/>
    <property type="project" value="UniProtKB-KW"/>
</dbReference>
<organism evidence="5 6">
    <name type="scientific">Algoriphagus halophilus</name>
    <dbReference type="NCBI Taxonomy" id="226505"/>
    <lineage>
        <taxon>Bacteria</taxon>
        <taxon>Pseudomonadati</taxon>
        <taxon>Bacteroidota</taxon>
        <taxon>Cytophagia</taxon>
        <taxon>Cytophagales</taxon>
        <taxon>Cyclobacteriaceae</taxon>
        <taxon>Algoriphagus</taxon>
    </lineage>
</organism>
<sequence length="410" mass="46196">MSINAVDDPEFCDIISNKKTMSAKSTIKNKALSIIGVLVLLMFSLSIMAFKSAKIPAPSGDYSVGSVELEFQDPNREGRKLKVILFYPAAEIHQETIPYHPYPDSLEKDLKSLYGIPKILIKKLSRSTIPTKNLAKPQKSDSGFPLLLFSHGFNGSRFQNSFLLPDLASHGYVVASIEHTGSAAGTVFEDLSIGGLTPFDSVTQNEPYSDREILKWSDDQIFVLNQLEKLTNESLVPFPLMINFKKIGVFGHSFGGATSANTLIRDKRFLAGINLDGFYFGKGHLEGFEQPFMEIRADNPPAETMSEKDLKEWKMTQEEYHDFLFVEWKLRLEGLARGGYESYVIEGANHMSFSDFTLMFPMGFITAPQRENHHEVTRQLVRNFFDVHLKGEEKKELDSKLKSLVLTQSE</sequence>
<dbReference type="PANTHER" id="PTHR10272:SF0">
    <property type="entry name" value="PLATELET-ACTIVATING FACTOR ACETYLHYDROLASE"/>
    <property type="match status" value="1"/>
</dbReference>
<evidence type="ECO:0000256" key="2">
    <source>
        <dbReference type="ARBA" id="ARBA00022963"/>
    </source>
</evidence>
<keyword evidence="3" id="KW-0443">Lipid metabolism</keyword>
<keyword evidence="2" id="KW-0442">Lipid degradation</keyword>
<keyword evidence="4" id="KW-0472">Membrane</keyword>
<dbReference type="GO" id="GO:0003847">
    <property type="term" value="F:1-alkyl-2-acetylglycerophosphocholine esterase activity"/>
    <property type="evidence" value="ECO:0007669"/>
    <property type="project" value="TreeGrafter"/>
</dbReference>
<evidence type="ECO:0000313" key="6">
    <source>
        <dbReference type="Proteomes" id="UP000185221"/>
    </source>
</evidence>
<keyword evidence="4" id="KW-1133">Transmembrane helix</keyword>
<dbReference type="AlphaFoldDB" id="A0A1N6D5Q7"/>
<dbReference type="InterPro" id="IPR029058">
    <property type="entry name" value="AB_hydrolase_fold"/>
</dbReference>
<proteinExistence type="predicted"/>
<dbReference type="PANTHER" id="PTHR10272">
    <property type="entry name" value="PLATELET-ACTIVATING FACTOR ACETYLHYDROLASE"/>
    <property type="match status" value="1"/>
</dbReference>
<protein>
    <submittedName>
        <fullName evidence="5">Platelet-activating factor acetylhydrolase, isoform II</fullName>
    </submittedName>
</protein>
<dbReference type="Gene3D" id="3.40.50.1820">
    <property type="entry name" value="alpha/beta hydrolase"/>
    <property type="match status" value="1"/>
</dbReference>
<evidence type="ECO:0000256" key="4">
    <source>
        <dbReference type="SAM" id="Phobius"/>
    </source>
</evidence>
<evidence type="ECO:0000313" key="5">
    <source>
        <dbReference type="EMBL" id="SIN66170.1"/>
    </source>
</evidence>
<keyword evidence="6" id="KW-1185">Reference proteome</keyword>
<keyword evidence="1 5" id="KW-0378">Hydrolase</keyword>
<dbReference type="EMBL" id="FSRC01000001">
    <property type="protein sequence ID" value="SIN66170.1"/>
    <property type="molecule type" value="Genomic_DNA"/>
</dbReference>
<reference evidence="6" key="1">
    <citation type="submission" date="2016-11" db="EMBL/GenBank/DDBJ databases">
        <authorList>
            <person name="Varghese N."/>
            <person name="Submissions S."/>
        </authorList>
    </citation>
    <scope>NUCLEOTIDE SEQUENCE [LARGE SCALE GENOMIC DNA]</scope>
    <source>
        <strain evidence="6">DSM 15292</strain>
    </source>
</reference>
<feature type="transmembrane region" description="Helical" evidence="4">
    <location>
        <begin position="31"/>
        <end position="50"/>
    </location>
</feature>
<name>A0A1N6D5Q7_9BACT</name>
<gene>
    <name evidence="5" type="ORF">SAMN05444394_0289</name>
</gene>
<accession>A0A1N6D5Q7</accession>
<keyword evidence="4" id="KW-0812">Transmembrane</keyword>
<evidence type="ECO:0000256" key="3">
    <source>
        <dbReference type="ARBA" id="ARBA00023098"/>
    </source>
</evidence>
<dbReference type="Proteomes" id="UP000185221">
    <property type="component" value="Unassembled WGS sequence"/>
</dbReference>
<evidence type="ECO:0000256" key="1">
    <source>
        <dbReference type="ARBA" id="ARBA00022801"/>
    </source>
</evidence>
<dbReference type="Pfam" id="PF03403">
    <property type="entry name" value="PAF-AH_p_II"/>
    <property type="match status" value="2"/>
</dbReference>